<gene>
    <name evidence="1" type="ORF">SAMN04488543_0471</name>
</gene>
<evidence type="ECO:0000313" key="2">
    <source>
        <dbReference type="Proteomes" id="UP000199092"/>
    </source>
</evidence>
<dbReference type="STRING" id="546871.SAMN04488543_0471"/>
<name>A0A1H1LWD6_9ACTN</name>
<evidence type="ECO:0000313" key="1">
    <source>
        <dbReference type="EMBL" id="SDR78831.1"/>
    </source>
</evidence>
<reference evidence="1 2" key="1">
    <citation type="submission" date="2016-10" db="EMBL/GenBank/DDBJ databases">
        <authorList>
            <person name="de Groot N.N."/>
        </authorList>
    </citation>
    <scope>NUCLEOTIDE SEQUENCE [LARGE SCALE GENOMIC DNA]</scope>
    <source>
        <strain evidence="1 2">DSM 21741</strain>
    </source>
</reference>
<sequence length="104" mass="10912">MTEQKQIKVEVDGAVVAEAVVTPPDEDARARAQVHVDPGHLPAGTRQQVAAAVHEAVVADAAQHLTAALPRGDAELVEEMRGHLDHAELRSAGASSIIEGDVKQ</sequence>
<dbReference type="RefSeq" id="WP_091409632.1">
    <property type="nucleotide sequence ID" value="NZ_LT629749.1"/>
</dbReference>
<accession>A0A1H1LWD6</accession>
<proteinExistence type="predicted"/>
<dbReference type="EMBL" id="LT629749">
    <property type="protein sequence ID" value="SDR78831.1"/>
    <property type="molecule type" value="Genomic_DNA"/>
</dbReference>
<protein>
    <submittedName>
        <fullName evidence="1">Uncharacterized protein</fullName>
    </submittedName>
</protein>
<organism evidence="1 2">
    <name type="scientific">Friedmanniella luteola</name>
    <dbReference type="NCBI Taxonomy" id="546871"/>
    <lineage>
        <taxon>Bacteria</taxon>
        <taxon>Bacillati</taxon>
        <taxon>Actinomycetota</taxon>
        <taxon>Actinomycetes</taxon>
        <taxon>Propionibacteriales</taxon>
        <taxon>Nocardioidaceae</taxon>
        <taxon>Friedmanniella</taxon>
    </lineage>
</organism>
<dbReference type="AlphaFoldDB" id="A0A1H1LWD6"/>
<keyword evidence="2" id="KW-1185">Reference proteome</keyword>
<dbReference type="Proteomes" id="UP000199092">
    <property type="component" value="Chromosome I"/>
</dbReference>